<protein>
    <submittedName>
        <fullName evidence="7">ABC transporter permease</fullName>
    </submittedName>
</protein>
<keyword evidence="8" id="KW-1185">Reference proteome</keyword>
<dbReference type="Proteomes" id="UP001151234">
    <property type="component" value="Unassembled WGS sequence"/>
</dbReference>
<dbReference type="AlphaFoldDB" id="A0A9X3UIH0"/>
<gene>
    <name evidence="7" type="ORF">OQ273_14290</name>
</gene>
<dbReference type="Pfam" id="PF02653">
    <property type="entry name" value="BPD_transp_2"/>
    <property type="match status" value="1"/>
</dbReference>
<evidence type="ECO:0000256" key="5">
    <source>
        <dbReference type="ARBA" id="ARBA00023136"/>
    </source>
</evidence>
<comment type="caution">
    <text evidence="7">The sequence shown here is derived from an EMBL/GenBank/DDBJ whole genome shotgun (WGS) entry which is preliminary data.</text>
</comment>
<evidence type="ECO:0000256" key="2">
    <source>
        <dbReference type="ARBA" id="ARBA00022475"/>
    </source>
</evidence>
<feature type="transmembrane region" description="Helical" evidence="6">
    <location>
        <begin position="124"/>
        <end position="142"/>
    </location>
</feature>
<feature type="transmembrane region" description="Helical" evidence="6">
    <location>
        <begin position="12"/>
        <end position="29"/>
    </location>
</feature>
<dbReference type="PANTHER" id="PTHR32196">
    <property type="entry name" value="ABC TRANSPORTER PERMEASE PROTEIN YPHD-RELATED-RELATED"/>
    <property type="match status" value="1"/>
</dbReference>
<feature type="transmembrane region" description="Helical" evidence="6">
    <location>
        <begin position="234"/>
        <end position="253"/>
    </location>
</feature>
<feature type="transmembrane region" description="Helical" evidence="6">
    <location>
        <begin position="260"/>
        <end position="279"/>
    </location>
</feature>
<evidence type="ECO:0000256" key="1">
    <source>
        <dbReference type="ARBA" id="ARBA00004651"/>
    </source>
</evidence>
<comment type="subcellular location">
    <subcellularLocation>
        <location evidence="1">Cell membrane</location>
        <topology evidence="1">Multi-pass membrane protein</topology>
    </subcellularLocation>
</comment>
<evidence type="ECO:0000256" key="4">
    <source>
        <dbReference type="ARBA" id="ARBA00022989"/>
    </source>
</evidence>
<evidence type="ECO:0000313" key="7">
    <source>
        <dbReference type="EMBL" id="MDA5399747.1"/>
    </source>
</evidence>
<dbReference type="RefSeq" id="WP_267991167.1">
    <property type="nucleotide sequence ID" value="NZ_JAPJZI010000001.1"/>
</dbReference>
<keyword evidence="3 6" id="KW-0812">Transmembrane</keyword>
<evidence type="ECO:0000256" key="3">
    <source>
        <dbReference type="ARBA" id="ARBA00022692"/>
    </source>
</evidence>
<keyword evidence="4 6" id="KW-1133">Transmembrane helix</keyword>
<dbReference type="EMBL" id="JAPJZI010000001">
    <property type="protein sequence ID" value="MDA5399747.1"/>
    <property type="molecule type" value="Genomic_DNA"/>
</dbReference>
<dbReference type="GO" id="GO:0005886">
    <property type="term" value="C:plasma membrane"/>
    <property type="evidence" value="ECO:0007669"/>
    <property type="project" value="UniProtKB-SubCell"/>
</dbReference>
<organism evidence="7 8">
    <name type="scientific">Hoeflea prorocentri</name>
    <dbReference type="NCBI Taxonomy" id="1922333"/>
    <lineage>
        <taxon>Bacteria</taxon>
        <taxon>Pseudomonadati</taxon>
        <taxon>Pseudomonadota</taxon>
        <taxon>Alphaproteobacteria</taxon>
        <taxon>Hyphomicrobiales</taxon>
        <taxon>Rhizobiaceae</taxon>
        <taxon>Hoeflea</taxon>
    </lineage>
</organism>
<dbReference type="GO" id="GO:0022857">
    <property type="term" value="F:transmembrane transporter activity"/>
    <property type="evidence" value="ECO:0007669"/>
    <property type="project" value="InterPro"/>
</dbReference>
<feature type="transmembrane region" description="Helical" evidence="6">
    <location>
        <begin position="97"/>
        <end position="117"/>
    </location>
</feature>
<feature type="transmembrane region" description="Helical" evidence="6">
    <location>
        <begin position="285"/>
        <end position="307"/>
    </location>
</feature>
<sequence>MKSTLASLLEAKFALGLFVVLMLITLVVTPNRFAPDNLGTTLGLVAPLILAAAAATPVILAGREGIDISIGPLMGMISVLTVKGLILDLGISSPLIIVPFAIAVGAIGGAVNGFLAIVLRIQPIVATLGTYLVLAGIATWYLPSPIGPVPSWLVSLSEEWSILPLLAGAGLWLAVKSTPLHGHIMTIGGEDRAAYAAGLNVARVRFLAYVLGGLFAGLAAISLTALLGSADAQVGPNYTLLAIAAAALGGVSLAGGKGGIAGAALGALDIFLIQNLITYLNVSPFFLQITYGLVLVVAVALNSQVIADKLRARRAG</sequence>
<keyword evidence="2" id="KW-1003">Cell membrane</keyword>
<accession>A0A9X3UIH0</accession>
<reference evidence="7" key="1">
    <citation type="submission" date="2022-11" db="EMBL/GenBank/DDBJ databases">
        <title>Draft genome sequence of Hoeflea poritis E7-10 and Hoeflea prorocentri PM5-8, separated from scleractinian coral Porites lutea and marine dinoflagellate.</title>
        <authorList>
            <person name="Zhang G."/>
            <person name="Wei Q."/>
            <person name="Cai L."/>
        </authorList>
    </citation>
    <scope>NUCLEOTIDE SEQUENCE</scope>
    <source>
        <strain evidence="7">PM5-8</strain>
    </source>
</reference>
<evidence type="ECO:0000313" key="8">
    <source>
        <dbReference type="Proteomes" id="UP001151234"/>
    </source>
</evidence>
<feature type="transmembrane region" description="Helical" evidence="6">
    <location>
        <begin position="206"/>
        <end position="228"/>
    </location>
</feature>
<dbReference type="InterPro" id="IPR001851">
    <property type="entry name" value="ABC_transp_permease"/>
</dbReference>
<feature type="transmembrane region" description="Helical" evidence="6">
    <location>
        <begin position="41"/>
        <end position="61"/>
    </location>
</feature>
<proteinExistence type="predicted"/>
<feature type="transmembrane region" description="Helical" evidence="6">
    <location>
        <begin position="162"/>
        <end position="185"/>
    </location>
</feature>
<feature type="transmembrane region" description="Helical" evidence="6">
    <location>
        <begin position="73"/>
        <end position="91"/>
    </location>
</feature>
<keyword evidence="5 6" id="KW-0472">Membrane</keyword>
<evidence type="ECO:0000256" key="6">
    <source>
        <dbReference type="SAM" id="Phobius"/>
    </source>
</evidence>
<name>A0A9X3UIH0_9HYPH</name>
<dbReference type="CDD" id="cd06579">
    <property type="entry name" value="TM_PBP1_transp_AraH_like"/>
    <property type="match status" value="1"/>
</dbReference>